<evidence type="ECO:0008006" key="14">
    <source>
        <dbReference type="Google" id="ProtNLM"/>
    </source>
</evidence>
<feature type="region of interest" description="Disordered" evidence="8">
    <location>
        <begin position="19"/>
        <end position="39"/>
    </location>
</feature>
<dbReference type="InterPro" id="IPR022398">
    <property type="entry name" value="Peptidase_S8_His-AS"/>
</dbReference>
<accession>A0ABR2V3Z5</accession>
<keyword evidence="4 6" id="KW-0378">Hydrolase</keyword>
<proteinExistence type="inferred from homology"/>
<evidence type="ECO:0000256" key="6">
    <source>
        <dbReference type="PROSITE-ProRule" id="PRU01240"/>
    </source>
</evidence>
<feature type="active site" description="Charge relay system" evidence="6">
    <location>
        <position position="160"/>
    </location>
</feature>
<evidence type="ECO:0000256" key="9">
    <source>
        <dbReference type="SAM" id="SignalP"/>
    </source>
</evidence>
<feature type="domain" description="C5a peptidase/Subtilisin-like protease SBT2-like Fn3-like" evidence="11">
    <location>
        <begin position="619"/>
        <end position="738"/>
    </location>
</feature>
<dbReference type="Proteomes" id="UP001408356">
    <property type="component" value="Unassembled WGS sequence"/>
</dbReference>
<reference evidence="12 13" key="1">
    <citation type="journal article" date="2024" name="J. Plant Pathol.">
        <title>Sequence and assembly of the genome of Seiridium unicorne, isolate CBS 538.82, causal agent of cypress canker disease.</title>
        <authorList>
            <person name="Scali E."/>
            <person name="Rocca G.D."/>
            <person name="Danti R."/>
            <person name="Garbelotto M."/>
            <person name="Barberini S."/>
            <person name="Baroncelli R."/>
            <person name="Emiliani G."/>
        </authorList>
    </citation>
    <scope>NUCLEOTIDE SEQUENCE [LARGE SCALE GENOMIC DNA]</scope>
    <source>
        <strain evidence="12 13">BM-138-508</strain>
    </source>
</reference>
<dbReference type="PROSITE" id="PS00137">
    <property type="entry name" value="SUBTILASE_HIS"/>
    <property type="match status" value="1"/>
</dbReference>
<comment type="caution">
    <text evidence="12">The sequence shown here is derived from an EMBL/GenBank/DDBJ whole genome shotgun (WGS) entry which is preliminary data.</text>
</comment>
<evidence type="ECO:0000256" key="5">
    <source>
        <dbReference type="ARBA" id="ARBA00022825"/>
    </source>
</evidence>
<feature type="chain" id="PRO_5045870418" description="Minor extracellular protease vpr" evidence="9">
    <location>
        <begin position="18"/>
        <end position="918"/>
    </location>
</feature>
<dbReference type="InterPro" id="IPR000209">
    <property type="entry name" value="Peptidase_S8/S53_dom"/>
</dbReference>
<evidence type="ECO:0000256" key="7">
    <source>
        <dbReference type="RuleBase" id="RU003355"/>
    </source>
</evidence>
<comment type="similarity">
    <text evidence="1 6 7">Belongs to the peptidase S8 family.</text>
</comment>
<organism evidence="12 13">
    <name type="scientific">Seiridium unicorne</name>
    <dbReference type="NCBI Taxonomy" id="138068"/>
    <lineage>
        <taxon>Eukaryota</taxon>
        <taxon>Fungi</taxon>
        <taxon>Dikarya</taxon>
        <taxon>Ascomycota</taxon>
        <taxon>Pezizomycotina</taxon>
        <taxon>Sordariomycetes</taxon>
        <taxon>Xylariomycetidae</taxon>
        <taxon>Amphisphaeriales</taxon>
        <taxon>Sporocadaceae</taxon>
        <taxon>Seiridium</taxon>
    </lineage>
</organism>
<dbReference type="InterPro" id="IPR034187">
    <property type="entry name" value="Peptidases_S8_5"/>
</dbReference>
<gene>
    <name evidence="12" type="ORF">SUNI508_05506</name>
</gene>
<dbReference type="Gene3D" id="3.50.30.30">
    <property type="match status" value="1"/>
</dbReference>
<dbReference type="InterPro" id="IPR015500">
    <property type="entry name" value="Peptidase_S8_subtilisin-rel"/>
</dbReference>
<evidence type="ECO:0000313" key="12">
    <source>
        <dbReference type="EMBL" id="KAK9421576.1"/>
    </source>
</evidence>
<dbReference type="InterPro" id="IPR010435">
    <property type="entry name" value="C5a/SBT2-like_Fn3"/>
</dbReference>
<dbReference type="InterPro" id="IPR050131">
    <property type="entry name" value="Peptidase_S8_subtilisin-like"/>
</dbReference>
<feature type="signal peptide" evidence="9">
    <location>
        <begin position="1"/>
        <end position="17"/>
    </location>
</feature>
<dbReference type="InterPro" id="IPR023827">
    <property type="entry name" value="Peptidase_S8_Asp-AS"/>
</dbReference>
<sequence>MRVSGALLAVLATTSHAATQRLPTRQTTNGTSSHDATPRRYIVELKSRGHGARVADKVAGIDGLHIVKTFDNDIFPAVSVECDHACDAASVAAALDDEEDDGVVAAVFKSTRIQLTPTIQGESYSDDAAASNYSVHGLTGVEKLHEAGIIGEGAVVAIVDSGVQYTHPALGGGIGENYTVIGGYDLVGDTILPDWPNTSPEPDNDPMDEYGHGTHVAGIVAGKSDQFVGVAPGAKILSFKVFGSTGYSDEETVIEGFLKAFDSGADIITASLGEKGGWTSNAWAVVASRMVDQGVVVTIAAGNDGQDGAFDMSNGAAGAHVLTIAASEPDEFPAQEFTANFILGGETNATQLAYYGGSSTFPSTVVDWPVVPLTLNASVEADACSPLPADTANMTGTIVLIRYGGCDLYTKHQNIVDFAPQYILFYEDDGSYQSPITGISPGLTSVIEARAGEAILKTILDGGNVTASFDVTSGHYVGLYNAGGGRPAMYSTWGSTFDLALKPDIAAPGDKILSTYPTDAYKVLSGTSMATPYIAGVAALYIGKFGGRSAHAEDPAWAQRLHARIMSTAHAVPWADWSTSATDYGFYAPPTQVGAGFVDAVKLLNYTTELSFDGRKFELNDTAHFQGSHAVDITNKASEAVAYTFALQPAGGYESWTPLPPGAVQYGAPGVKLYPDIIPEEMVPEVTLPEALTIAAGETVTVPFTFSVPPGLNASNLPVYSGKVLISGDNGEELGIPYFGVGSSIKDEIANVWDYGNLYPIMSSGVSNTPLATKSNFTFNLSMSAQDFPKMYSMLAWGTEELRWDVFEDDYTEADWTYPPVPGQGGFVGSATSWNDTASSSWFDPTKASEDDIFSFPLRNIPRGVQAIYYWLGRYANGTQAQPGAYKFRLAALRPFGDPKLAADWDIWSTPNITFLPL</sequence>
<dbReference type="PROSITE" id="PS00136">
    <property type="entry name" value="SUBTILASE_ASP"/>
    <property type="match status" value="1"/>
</dbReference>
<dbReference type="Gene3D" id="3.40.50.200">
    <property type="entry name" value="Peptidase S8/S53 domain"/>
    <property type="match status" value="1"/>
</dbReference>
<evidence type="ECO:0000259" key="10">
    <source>
        <dbReference type="Pfam" id="PF00082"/>
    </source>
</evidence>
<evidence type="ECO:0000256" key="4">
    <source>
        <dbReference type="ARBA" id="ARBA00022801"/>
    </source>
</evidence>
<evidence type="ECO:0000313" key="13">
    <source>
        <dbReference type="Proteomes" id="UP001408356"/>
    </source>
</evidence>
<dbReference type="CDD" id="cd07489">
    <property type="entry name" value="Peptidases_S8_5"/>
    <property type="match status" value="1"/>
</dbReference>
<dbReference type="InterPro" id="IPR023828">
    <property type="entry name" value="Peptidase_S8_Ser-AS"/>
</dbReference>
<keyword evidence="13" id="KW-1185">Reference proteome</keyword>
<keyword evidence="5 6" id="KW-0720">Serine protease</keyword>
<dbReference type="Pfam" id="PF00082">
    <property type="entry name" value="Peptidase_S8"/>
    <property type="match status" value="1"/>
</dbReference>
<evidence type="ECO:0000256" key="1">
    <source>
        <dbReference type="ARBA" id="ARBA00011073"/>
    </source>
</evidence>
<dbReference type="PANTHER" id="PTHR43806:SF66">
    <property type="entry name" value="SERIN ENDOPEPTIDASE"/>
    <property type="match status" value="1"/>
</dbReference>
<feature type="domain" description="Peptidase S8/S53" evidence="10">
    <location>
        <begin position="151"/>
        <end position="585"/>
    </location>
</feature>
<dbReference type="InterPro" id="IPR036852">
    <property type="entry name" value="Peptidase_S8/S53_dom_sf"/>
</dbReference>
<evidence type="ECO:0000256" key="8">
    <source>
        <dbReference type="SAM" id="MobiDB-lite"/>
    </source>
</evidence>
<keyword evidence="3 9" id="KW-0732">Signal</keyword>
<dbReference type="PROSITE" id="PS51892">
    <property type="entry name" value="SUBTILASE"/>
    <property type="match status" value="1"/>
</dbReference>
<evidence type="ECO:0000256" key="3">
    <source>
        <dbReference type="ARBA" id="ARBA00022729"/>
    </source>
</evidence>
<dbReference type="PRINTS" id="PR00723">
    <property type="entry name" value="SUBTILISIN"/>
</dbReference>
<dbReference type="PANTHER" id="PTHR43806">
    <property type="entry name" value="PEPTIDASE S8"/>
    <property type="match status" value="1"/>
</dbReference>
<dbReference type="Pfam" id="PF06280">
    <property type="entry name" value="fn3_5"/>
    <property type="match status" value="1"/>
</dbReference>
<keyword evidence="2 6" id="KW-0645">Protease</keyword>
<name>A0ABR2V3Z5_9PEZI</name>
<dbReference type="PROSITE" id="PS00138">
    <property type="entry name" value="SUBTILASE_SER"/>
    <property type="match status" value="1"/>
</dbReference>
<protein>
    <recommendedName>
        <fullName evidence="14">Minor extracellular protease vpr</fullName>
    </recommendedName>
</protein>
<evidence type="ECO:0000259" key="11">
    <source>
        <dbReference type="Pfam" id="PF06280"/>
    </source>
</evidence>
<evidence type="ECO:0000256" key="2">
    <source>
        <dbReference type="ARBA" id="ARBA00022670"/>
    </source>
</evidence>
<dbReference type="EMBL" id="JARVKF010000168">
    <property type="protein sequence ID" value="KAK9421576.1"/>
    <property type="molecule type" value="Genomic_DNA"/>
</dbReference>
<feature type="active site" description="Charge relay system" evidence="6">
    <location>
        <position position="212"/>
    </location>
</feature>
<feature type="active site" description="Charge relay system" evidence="6">
    <location>
        <position position="528"/>
    </location>
</feature>
<feature type="compositionally biased region" description="Polar residues" evidence="8">
    <location>
        <begin position="19"/>
        <end position="35"/>
    </location>
</feature>
<dbReference type="SUPFAM" id="SSF52743">
    <property type="entry name" value="Subtilisin-like"/>
    <property type="match status" value="1"/>
</dbReference>